<sequence length="193" mass="21463">MEEINEWQQIEQQTTLESSGWNRVIINQNNIELQGENDQSSSSSSSASNYLEEHGISSSMTAASSISDEEGATPMPVVASLDWASEVKKLLKVRFEAIRVEIVKVASKVRNCAMCAGVFWSITYVAGAAAATMVLVSLVYVGIQRRRRKVDHLHYLLRQKDEKISQLLLHIAHLNEALSSSRGRTVRVYRIGG</sequence>
<keyword evidence="1" id="KW-1133">Transmembrane helix</keyword>
<dbReference type="EMBL" id="ASHM01026742">
    <property type="protein sequence ID" value="PNX73912.1"/>
    <property type="molecule type" value="Genomic_DNA"/>
</dbReference>
<dbReference type="PANTHER" id="PTHR37206:SF4">
    <property type="entry name" value="TRANSMEMBRANE PROTEIN"/>
    <property type="match status" value="1"/>
</dbReference>
<dbReference type="AlphaFoldDB" id="A0A2K3L5U3"/>
<protein>
    <recommendedName>
        <fullName evidence="4">Transmembrane protein</fullName>
    </recommendedName>
</protein>
<evidence type="ECO:0000256" key="1">
    <source>
        <dbReference type="SAM" id="Phobius"/>
    </source>
</evidence>
<dbReference type="Proteomes" id="UP000236291">
    <property type="component" value="Unassembled WGS sequence"/>
</dbReference>
<feature type="transmembrane region" description="Helical" evidence="1">
    <location>
        <begin position="118"/>
        <end position="143"/>
    </location>
</feature>
<reference evidence="2 3" key="1">
    <citation type="journal article" date="2014" name="Am. J. Bot.">
        <title>Genome assembly and annotation for red clover (Trifolium pratense; Fabaceae).</title>
        <authorList>
            <person name="Istvanek J."/>
            <person name="Jaros M."/>
            <person name="Krenek A."/>
            <person name="Repkova J."/>
        </authorList>
    </citation>
    <scope>NUCLEOTIDE SEQUENCE [LARGE SCALE GENOMIC DNA]</scope>
    <source>
        <strain evidence="3">cv. Tatra</strain>
        <tissue evidence="2">Young leaves</tissue>
    </source>
</reference>
<proteinExistence type="predicted"/>
<keyword evidence="1" id="KW-0472">Membrane</keyword>
<organism evidence="2 3">
    <name type="scientific">Trifolium pratense</name>
    <name type="common">Red clover</name>
    <dbReference type="NCBI Taxonomy" id="57577"/>
    <lineage>
        <taxon>Eukaryota</taxon>
        <taxon>Viridiplantae</taxon>
        <taxon>Streptophyta</taxon>
        <taxon>Embryophyta</taxon>
        <taxon>Tracheophyta</taxon>
        <taxon>Spermatophyta</taxon>
        <taxon>Magnoliopsida</taxon>
        <taxon>eudicotyledons</taxon>
        <taxon>Gunneridae</taxon>
        <taxon>Pentapetalae</taxon>
        <taxon>rosids</taxon>
        <taxon>fabids</taxon>
        <taxon>Fabales</taxon>
        <taxon>Fabaceae</taxon>
        <taxon>Papilionoideae</taxon>
        <taxon>50 kb inversion clade</taxon>
        <taxon>NPAAA clade</taxon>
        <taxon>Hologalegina</taxon>
        <taxon>IRL clade</taxon>
        <taxon>Trifolieae</taxon>
        <taxon>Trifolium</taxon>
    </lineage>
</organism>
<dbReference type="PANTHER" id="PTHR37206">
    <property type="entry name" value="TRANSMEMBRANE PROTEIN"/>
    <property type="match status" value="1"/>
</dbReference>
<reference evidence="2 3" key="2">
    <citation type="journal article" date="2017" name="Front. Plant Sci.">
        <title>Gene Classification and Mining of Molecular Markers Useful in Red Clover (Trifolium pratense) Breeding.</title>
        <authorList>
            <person name="Istvanek J."/>
            <person name="Dluhosova J."/>
            <person name="Dluhos P."/>
            <person name="Patkova L."/>
            <person name="Nedelnik J."/>
            <person name="Repkova J."/>
        </authorList>
    </citation>
    <scope>NUCLEOTIDE SEQUENCE [LARGE SCALE GENOMIC DNA]</scope>
    <source>
        <strain evidence="3">cv. Tatra</strain>
        <tissue evidence="2">Young leaves</tissue>
    </source>
</reference>
<evidence type="ECO:0008006" key="4">
    <source>
        <dbReference type="Google" id="ProtNLM"/>
    </source>
</evidence>
<name>A0A2K3L5U3_TRIPR</name>
<keyword evidence="1" id="KW-0812">Transmembrane</keyword>
<gene>
    <name evidence="2" type="ORF">L195_g029822</name>
</gene>
<dbReference type="Gramene" id="Tp57577_TGAC_v2_mRNA35195">
    <property type="protein sequence ID" value="Tp57577_TGAC_v2_mRNA35195"/>
    <property type="gene ID" value="Tp57577_TGAC_v2_gene34048"/>
</dbReference>
<evidence type="ECO:0000313" key="2">
    <source>
        <dbReference type="EMBL" id="PNX73912.1"/>
    </source>
</evidence>
<evidence type="ECO:0000313" key="3">
    <source>
        <dbReference type="Proteomes" id="UP000236291"/>
    </source>
</evidence>
<comment type="caution">
    <text evidence="2">The sequence shown here is derived from an EMBL/GenBank/DDBJ whole genome shotgun (WGS) entry which is preliminary data.</text>
</comment>
<accession>A0A2K3L5U3</accession>